<dbReference type="PROSITE" id="PS51132">
    <property type="entry name" value="OLF"/>
    <property type="match status" value="1"/>
</dbReference>
<reference evidence="5 6" key="1">
    <citation type="journal article" date="2013" name="Nature">
        <title>Insights into bilaterian evolution from three spiralian genomes.</title>
        <authorList>
            <person name="Simakov O."/>
            <person name="Marletaz F."/>
            <person name="Cho S.J."/>
            <person name="Edsinger-Gonzales E."/>
            <person name="Havlak P."/>
            <person name="Hellsten U."/>
            <person name="Kuo D.H."/>
            <person name="Larsson T."/>
            <person name="Lv J."/>
            <person name="Arendt D."/>
            <person name="Savage R."/>
            <person name="Osoegawa K."/>
            <person name="de Jong P."/>
            <person name="Grimwood J."/>
            <person name="Chapman J.A."/>
            <person name="Shapiro H."/>
            <person name="Aerts A."/>
            <person name="Otillar R.P."/>
            <person name="Terry A.Y."/>
            <person name="Boore J.L."/>
            <person name="Grigoriev I.V."/>
            <person name="Lindberg D.R."/>
            <person name="Seaver E.C."/>
            <person name="Weisblat D.A."/>
            <person name="Putnam N.H."/>
            <person name="Rokhsar D.S."/>
        </authorList>
    </citation>
    <scope>NUCLEOTIDE SEQUENCE [LARGE SCALE GENOMIC DNA]</scope>
</reference>
<dbReference type="HOGENOM" id="CLU_035236_1_0_1"/>
<dbReference type="InterPro" id="IPR050605">
    <property type="entry name" value="Olfactomedin-like_domain"/>
</dbReference>
<dbReference type="AlphaFoldDB" id="V3ZY78"/>
<keyword evidence="6" id="KW-1185">Reference proteome</keyword>
<dbReference type="PANTHER" id="PTHR23192">
    <property type="entry name" value="OLFACTOMEDIN-RELATED"/>
    <property type="match status" value="1"/>
</dbReference>
<evidence type="ECO:0000259" key="4">
    <source>
        <dbReference type="PROSITE" id="PS51132"/>
    </source>
</evidence>
<dbReference type="Proteomes" id="UP000030746">
    <property type="component" value="Unassembled WGS sequence"/>
</dbReference>
<accession>V3ZY78</accession>
<dbReference type="PANTHER" id="PTHR23192:SF85">
    <property type="entry name" value="GLIOMEDIN"/>
    <property type="match status" value="1"/>
</dbReference>
<dbReference type="Pfam" id="PF02191">
    <property type="entry name" value="OLF"/>
    <property type="match status" value="1"/>
</dbReference>
<dbReference type="SMART" id="SM00284">
    <property type="entry name" value="OLF"/>
    <property type="match status" value="1"/>
</dbReference>
<dbReference type="InterPro" id="IPR003112">
    <property type="entry name" value="Olfac-like_dom"/>
</dbReference>
<keyword evidence="2" id="KW-0964">Secreted</keyword>
<organism evidence="5 6">
    <name type="scientific">Lottia gigantea</name>
    <name type="common">Giant owl limpet</name>
    <dbReference type="NCBI Taxonomy" id="225164"/>
    <lineage>
        <taxon>Eukaryota</taxon>
        <taxon>Metazoa</taxon>
        <taxon>Spiralia</taxon>
        <taxon>Lophotrochozoa</taxon>
        <taxon>Mollusca</taxon>
        <taxon>Gastropoda</taxon>
        <taxon>Patellogastropoda</taxon>
        <taxon>Lottioidea</taxon>
        <taxon>Lottiidae</taxon>
        <taxon>Lottia</taxon>
    </lineage>
</organism>
<dbReference type="OrthoDB" id="6155447at2759"/>
<comment type="subcellular location">
    <subcellularLocation>
        <location evidence="1">Secreted</location>
    </subcellularLocation>
</comment>
<protein>
    <recommendedName>
        <fullName evidence="4">Olfactomedin-like domain-containing protein</fullName>
    </recommendedName>
</protein>
<evidence type="ECO:0000313" key="6">
    <source>
        <dbReference type="Proteomes" id="UP000030746"/>
    </source>
</evidence>
<evidence type="ECO:0000256" key="3">
    <source>
        <dbReference type="PROSITE-ProRule" id="PRU00446"/>
    </source>
</evidence>
<comment type="caution">
    <text evidence="3">Lacks conserved residue(s) required for the propagation of feature annotation.</text>
</comment>
<evidence type="ECO:0000256" key="2">
    <source>
        <dbReference type="ARBA" id="ARBA00022525"/>
    </source>
</evidence>
<dbReference type="EMBL" id="KB202883">
    <property type="protein sequence ID" value="ESO87600.1"/>
    <property type="molecule type" value="Genomic_DNA"/>
</dbReference>
<dbReference type="RefSeq" id="XP_009061792.1">
    <property type="nucleotide sequence ID" value="XM_009063544.1"/>
</dbReference>
<dbReference type="GeneID" id="20232723"/>
<sequence>MIGKPLYERNVGPGYGCWMKDSSAFTQSQKEKIWVTFGNSGDKMYEYRTMTRFRDDTPTKVYNLGNIPFFGTGHVVYQNCFYYQAQDWDKIVRFDLIVGSAVTLVDLPGASYKNERFLYKGVNNYVDFSVDENGLWIIYSKQEGSNKLQLARLNAMTLNIMKTWEIDVERGSYGNGFMVCGVIYFIRSVVETPSVIDYAYDIYTESLLTPFQALDISNPYTLNVMVSYNPRDNKIYGWDRGKQITYPLLLGG</sequence>
<dbReference type="GO" id="GO:0007165">
    <property type="term" value="P:signal transduction"/>
    <property type="evidence" value="ECO:0007669"/>
    <property type="project" value="TreeGrafter"/>
</dbReference>
<dbReference type="KEGG" id="lgi:LOTGIDRAFT_127565"/>
<evidence type="ECO:0000256" key="1">
    <source>
        <dbReference type="ARBA" id="ARBA00004613"/>
    </source>
</evidence>
<proteinExistence type="predicted"/>
<dbReference type="GO" id="GO:0005615">
    <property type="term" value="C:extracellular space"/>
    <property type="evidence" value="ECO:0007669"/>
    <property type="project" value="TreeGrafter"/>
</dbReference>
<name>V3ZY78_LOTGI</name>
<dbReference type="CTD" id="20232723"/>
<dbReference type="OMA" id="NQREANL"/>
<feature type="domain" description="Olfactomedin-like" evidence="4">
    <location>
        <begin position="1"/>
        <end position="252"/>
    </location>
</feature>
<gene>
    <name evidence="5" type="ORF">LOTGIDRAFT_127565</name>
</gene>
<evidence type="ECO:0000313" key="5">
    <source>
        <dbReference type="EMBL" id="ESO87600.1"/>
    </source>
</evidence>